<dbReference type="GO" id="GO:0008713">
    <property type="term" value="F:ADP-heptose-lipopolysaccharide heptosyltransferase activity"/>
    <property type="evidence" value="ECO:0007669"/>
    <property type="project" value="TreeGrafter"/>
</dbReference>
<dbReference type="PANTHER" id="PTHR30160">
    <property type="entry name" value="TETRAACYLDISACCHARIDE 4'-KINASE-RELATED"/>
    <property type="match status" value="1"/>
</dbReference>
<dbReference type="GO" id="GO:0009244">
    <property type="term" value="P:lipopolysaccharide core region biosynthetic process"/>
    <property type="evidence" value="ECO:0007669"/>
    <property type="project" value="TreeGrafter"/>
</dbReference>
<dbReference type="EMBL" id="CP018835">
    <property type="protein sequence ID" value="ASA55969.1"/>
    <property type="molecule type" value="Genomic_DNA"/>
</dbReference>
<keyword evidence="1" id="KW-0328">Glycosyltransferase</keyword>
<reference evidence="3 4" key="1">
    <citation type="submission" date="2016-12" db="EMBL/GenBank/DDBJ databases">
        <authorList>
            <person name="Song W.-J."/>
            <person name="Kurnit D.M."/>
        </authorList>
    </citation>
    <scope>NUCLEOTIDE SEQUENCE [LARGE SCALE GENOMIC DNA]</scope>
    <source>
        <strain evidence="3 4">ATCC 43942</strain>
    </source>
</reference>
<organism evidence="3 4">
    <name type="scientific">Vibrio gazogenes</name>
    <dbReference type="NCBI Taxonomy" id="687"/>
    <lineage>
        <taxon>Bacteria</taxon>
        <taxon>Pseudomonadati</taxon>
        <taxon>Pseudomonadota</taxon>
        <taxon>Gammaproteobacteria</taxon>
        <taxon>Vibrionales</taxon>
        <taxon>Vibrionaceae</taxon>
        <taxon>Vibrio</taxon>
    </lineage>
</organism>
<gene>
    <name evidence="3" type="ORF">BSQ33_09870</name>
</gene>
<evidence type="ECO:0000256" key="2">
    <source>
        <dbReference type="ARBA" id="ARBA00022679"/>
    </source>
</evidence>
<proteinExistence type="predicted"/>
<name>A0A1Z2SFL2_VIBGA</name>
<evidence type="ECO:0000313" key="3">
    <source>
        <dbReference type="EMBL" id="ASA55969.1"/>
    </source>
</evidence>
<dbReference type="Gene3D" id="3.40.50.2000">
    <property type="entry name" value="Glycogen Phosphorylase B"/>
    <property type="match status" value="1"/>
</dbReference>
<dbReference type="PANTHER" id="PTHR30160:SF1">
    <property type="entry name" value="LIPOPOLYSACCHARIDE 1,2-N-ACETYLGLUCOSAMINETRANSFERASE-RELATED"/>
    <property type="match status" value="1"/>
</dbReference>
<dbReference type="InterPro" id="IPR002201">
    <property type="entry name" value="Glyco_trans_9"/>
</dbReference>
<dbReference type="SUPFAM" id="SSF53756">
    <property type="entry name" value="UDP-Glycosyltransferase/glycogen phosphorylase"/>
    <property type="match status" value="1"/>
</dbReference>
<dbReference type="InterPro" id="IPR051199">
    <property type="entry name" value="LPS_LOS_Heptosyltrfase"/>
</dbReference>
<evidence type="ECO:0000313" key="4">
    <source>
        <dbReference type="Proteomes" id="UP000196708"/>
    </source>
</evidence>
<accession>A0A1Z2SFL2</accession>
<evidence type="ECO:0000256" key="1">
    <source>
        <dbReference type="ARBA" id="ARBA00022676"/>
    </source>
</evidence>
<dbReference type="Pfam" id="PF01075">
    <property type="entry name" value="Glyco_transf_9"/>
    <property type="match status" value="1"/>
</dbReference>
<dbReference type="KEGG" id="vga:BSQ33_09870"/>
<keyword evidence="2" id="KW-0808">Transferase</keyword>
<dbReference type="Proteomes" id="UP000196708">
    <property type="component" value="Chromosome 1"/>
</dbReference>
<dbReference type="GO" id="GO:0005829">
    <property type="term" value="C:cytosol"/>
    <property type="evidence" value="ECO:0007669"/>
    <property type="project" value="TreeGrafter"/>
</dbReference>
<dbReference type="AlphaFoldDB" id="A0A1Z2SFL2"/>
<sequence>MEIAQYCDSVFIDQFFPLNRKKFIRNFLYRTKILSQLGMLNNVETVLYPCYSREGYPLEDIVKAIPASSKIAWFGDLLNQNQKRREKTQSLYTKLYHDDDIVFEFERNRQFFTRFLERELTHVRPYLDALVESSLTLPKRYAFIFIGASATFRQWSVEKYAEVAKYIYHKYGFEIILGGSPNDIILGKHLENLLYTTCPCVNYVGKTTQVELVELIARSTLILSNETAIPHIAVSLQHPNIFVVSNGNHYGRFTPYPNDLCDRYFAIYPPELEEISDEKEKIARFGRGSLLDIQRVTSKSVIKKISEYIKL</sequence>
<protein>
    <submittedName>
        <fullName evidence="3">Uncharacterized protein</fullName>
    </submittedName>
</protein>